<evidence type="ECO:0000256" key="5">
    <source>
        <dbReference type="ARBA" id="ARBA00023228"/>
    </source>
</evidence>
<keyword evidence="6" id="KW-1133">Transmembrane helix</keyword>
<evidence type="ECO:0000256" key="1">
    <source>
        <dbReference type="ARBA" id="ARBA00004656"/>
    </source>
</evidence>
<dbReference type="PANTHER" id="PTHR31397">
    <property type="entry name" value="BLOC-1-RELATED COMPLEX SUBUNIT 7 BORSC7"/>
    <property type="match status" value="1"/>
</dbReference>
<organism evidence="7 8">
    <name type="scientific">Acanthosepion pharaonis</name>
    <name type="common">Pharaoh cuttlefish</name>
    <name type="synonym">Sepia pharaonis</name>
    <dbReference type="NCBI Taxonomy" id="158019"/>
    <lineage>
        <taxon>Eukaryota</taxon>
        <taxon>Metazoa</taxon>
        <taxon>Spiralia</taxon>
        <taxon>Lophotrochozoa</taxon>
        <taxon>Mollusca</taxon>
        <taxon>Cephalopoda</taxon>
        <taxon>Coleoidea</taxon>
        <taxon>Decapodiformes</taxon>
        <taxon>Sepiida</taxon>
        <taxon>Sepiina</taxon>
        <taxon>Sepiidae</taxon>
        <taxon>Acanthosepion</taxon>
    </lineage>
</organism>
<dbReference type="Proteomes" id="UP000597762">
    <property type="component" value="Unassembled WGS sequence"/>
</dbReference>
<evidence type="ECO:0000313" key="7">
    <source>
        <dbReference type="EMBL" id="CAE1319630.1"/>
    </source>
</evidence>
<evidence type="ECO:0000313" key="8">
    <source>
        <dbReference type="Proteomes" id="UP000597762"/>
    </source>
</evidence>
<evidence type="ECO:0000256" key="4">
    <source>
        <dbReference type="ARBA" id="ARBA00023136"/>
    </source>
</evidence>
<keyword evidence="6" id="KW-0812">Transmembrane</keyword>
<proteinExistence type="inferred from homology"/>
<dbReference type="OrthoDB" id="5567844at2759"/>
<name>A0A812EAU3_ACAPH</name>
<keyword evidence="4 6" id="KW-0472">Membrane</keyword>
<comment type="caution">
    <text evidence="7">The sequence shown here is derived from an EMBL/GenBank/DDBJ whole genome shotgun (WGS) entry which is preliminary data.</text>
</comment>
<dbReference type="Pfam" id="PF16088">
    <property type="entry name" value="BORCS7"/>
    <property type="match status" value="1"/>
</dbReference>
<dbReference type="GO" id="GO:0005765">
    <property type="term" value="C:lysosomal membrane"/>
    <property type="evidence" value="ECO:0007669"/>
    <property type="project" value="UniProtKB-SubCell"/>
</dbReference>
<dbReference type="GO" id="GO:0099078">
    <property type="term" value="C:BORC complex"/>
    <property type="evidence" value="ECO:0007669"/>
    <property type="project" value="TreeGrafter"/>
</dbReference>
<accession>A0A812EAU3</accession>
<evidence type="ECO:0000256" key="3">
    <source>
        <dbReference type="ARBA" id="ARBA00022295"/>
    </source>
</evidence>
<feature type="transmembrane region" description="Helical" evidence="6">
    <location>
        <begin position="170"/>
        <end position="192"/>
    </location>
</feature>
<comment type="similarity">
    <text evidence="2">Belongs to the BORCS7 family.</text>
</comment>
<evidence type="ECO:0000256" key="2">
    <source>
        <dbReference type="ARBA" id="ARBA00005433"/>
    </source>
</evidence>
<gene>
    <name evidence="7" type="ORF">SPHA_69924</name>
</gene>
<sequence>MNDLGSLARQIVRGSHSSELLAQAAKNFAFQENTINNSLDTLKKMDMIKSQLEFQLAAVERSTITLDDIQDHSSFSCSFLSLSLFPFSTTCSFTLLRQSVPFLNASFHFLPKSPASLLSLLSFSSFSEQNFLWVVSILVQTRLLRDSGDWLVDESFLQFRSLRVGCFPSFLLLFASVSTTWKLVLIIGAQFVTCS</sequence>
<dbReference type="InterPro" id="IPR032143">
    <property type="entry name" value="BORCS7"/>
</dbReference>
<protein>
    <recommendedName>
        <fullName evidence="3">BLOC-1-related complex subunit 7</fullName>
    </recommendedName>
</protein>
<evidence type="ECO:0000256" key="6">
    <source>
        <dbReference type="SAM" id="Phobius"/>
    </source>
</evidence>
<dbReference type="AlphaFoldDB" id="A0A812EAU3"/>
<reference evidence="7" key="1">
    <citation type="submission" date="2021-01" db="EMBL/GenBank/DDBJ databases">
        <authorList>
            <person name="Li R."/>
            <person name="Bekaert M."/>
        </authorList>
    </citation>
    <scope>NUCLEOTIDE SEQUENCE</scope>
    <source>
        <strain evidence="7">Farmed</strain>
    </source>
</reference>
<comment type="subcellular location">
    <subcellularLocation>
        <location evidence="1">Lysosome membrane</location>
    </subcellularLocation>
</comment>
<keyword evidence="5" id="KW-0458">Lysosome</keyword>
<keyword evidence="8" id="KW-1185">Reference proteome</keyword>
<dbReference type="PANTHER" id="PTHR31397:SF1">
    <property type="entry name" value="BLOC-1-RELATED COMPLEX SUBUNIT 7"/>
    <property type="match status" value="1"/>
</dbReference>
<dbReference type="EMBL" id="CAHIKZ030005110">
    <property type="protein sequence ID" value="CAE1319630.1"/>
    <property type="molecule type" value="Genomic_DNA"/>
</dbReference>